<dbReference type="InterPro" id="IPR036396">
    <property type="entry name" value="Cyt_P450_sf"/>
</dbReference>
<evidence type="ECO:0000256" key="1">
    <source>
        <dbReference type="ARBA" id="ARBA00001971"/>
    </source>
</evidence>
<dbReference type="PRINTS" id="PR00463">
    <property type="entry name" value="EP450I"/>
</dbReference>
<dbReference type="InterPro" id="IPR001128">
    <property type="entry name" value="Cyt_P450"/>
</dbReference>
<keyword evidence="5" id="KW-0812">Transmembrane</keyword>
<dbReference type="CDD" id="cd11072">
    <property type="entry name" value="CYP71-like"/>
    <property type="match status" value="1"/>
</dbReference>
<feature type="compositionally biased region" description="Basic and acidic residues" evidence="15">
    <location>
        <begin position="239"/>
        <end position="248"/>
    </location>
</feature>
<dbReference type="EMBL" id="JBEAFC010000014">
    <property type="protein sequence ID" value="KAL1532386.1"/>
    <property type="molecule type" value="Genomic_DNA"/>
</dbReference>
<keyword evidence="4 13" id="KW-0349">Heme</keyword>
<dbReference type="GO" id="GO:0016020">
    <property type="term" value="C:membrane"/>
    <property type="evidence" value="ECO:0007669"/>
    <property type="project" value="UniProtKB-SubCell"/>
</dbReference>
<comment type="caution">
    <text evidence="16">The sequence shown here is derived from an EMBL/GenBank/DDBJ whole genome shotgun (WGS) entry which is preliminary data.</text>
</comment>
<evidence type="ECO:0000256" key="12">
    <source>
        <dbReference type="ARBA" id="ARBA00023136"/>
    </source>
</evidence>
<sequence>MRVKLGELPFLIVSTVEVAKEVLRTHDLAAEAFSYNYTGIGFAPYGEPWRVLKKLCTVELLSMKRVHSFRHIRQEETENLARFIAALDGGAVDLSERGHLLAYDIVTRASVGARTKDRLKVIRMIRRLSKFGAGFNAADLYPSVKVLPFLTGIQFKIEKIHREMDGMFEGIIAEARAAESDDGFEELLSILLKCQAERSEMAITDDDIKAVMLDMFLAGSETSAAVIEWAMGDVGAGEESPHTEKSARGSEQVFDSTGRVDEERIPELKYLPLAIKETLRIHAPLPFMMPRLNSSMCTLNGYDIPTNTRLIVHAGALGKDPVLGKDPKYWPDAEQFKPERFEGAAIDYKGNDLEYLPFGSGRRLCPGINFGAANVDLTLATLLYHFDWEVPHGVRNEDLDMMEAFAVTVRRKNPLVLVPTVKRPLNVVK</sequence>
<evidence type="ECO:0000256" key="6">
    <source>
        <dbReference type="ARBA" id="ARBA00022723"/>
    </source>
</evidence>
<dbReference type="PROSITE" id="PS00086">
    <property type="entry name" value="CYTOCHROME_P450"/>
    <property type="match status" value="1"/>
</dbReference>
<evidence type="ECO:0000256" key="7">
    <source>
        <dbReference type="ARBA" id="ARBA00022968"/>
    </source>
</evidence>
<dbReference type="Proteomes" id="UP001567538">
    <property type="component" value="Unassembled WGS sequence"/>
</dbReference>
<keyword evidence="10 13" id="KW-0408">Iron</keyword>
<dbReference type="SUPFAM" id="SSF48264">
    <property type="entry name" value="Cytochrome P450"/>
    <property type="match status" value="1"/>
</dbReference>
<comment type="cofactor">
    <cofactor evidence="1 13">
        <name>heme</name>
        <dbReference type="ChEBI" id="CHEBI:30413"/>
    </cofactor>
</comment>
<comment type="similarity">
    <text evidence="3 14">Belongs to the cytochrome P450 family.</text>
</comment>
<dbReference type="EC" id="1.14.14.1" evidence="16"/>
<evidence type="ECO:0000256" key="8">
    <source>
        <dbReference type="ARBA" id="ARBA00022989"/>
    </source>
</evidence>
<evidence type="ECO:0000256" key="13">
    <source>
        <dbReference type="PIRSR" id="PIRSR602401-1"/>
    </source>
</evidence>
<dbReference type="InterPro" id="IPR017972">
    <property type="entry name" value="Cyt_P450_CS"/>
</dbReference>
<name>A0ABD1FKM2_SALDI</name>
<evidence type="ECO:0000256" key="9">
    <source>
        <dbReference type="ARBA" id="ARBA00023002"/>
    </source>
</evidence>
<evidence type="ECO:0000256" key="11">
    <source>
        <dbReference type="ARBA" id="ARBA00023033"/>
    </source>
</evidence>
<feature type="binding site" description="axial binding residue" evidence="13">
    <location>
        <position position="365"/>
    </location>
    <ligand>
        <name>heme</name>
        <dbReference type="ChEBI" id="CHEBI:30413"/>
    </ligand>
    <ligandPart>
        <name>Fe</name>
        <dbReference type="ChEBI" id="CHEBI:18248"/>
    </ligandPart>
</feature>
<dbReference type="GO" id="GO:0016114">
    <property type="term" value="P:terpenoid biosynthetic process"/>
    <property type="evidence" value="ECO:0007669"/>
    <property type="project" value="UniProtKB-ARBA"/>
</dbReference>
<dbReference type="Gene3D" id="1.10.630.10">
    <property type="entry name" value="Cytochrome P450"/>
    <property type="match status" value="1"/>
</dbReference>
<organism evidence="16 17">
    <name type="scientific">Salvia divinorum</name>
    <name type="common">Maria pastora</name>
    <name type="synonym">Diviner's sage</name>
    <dbReference type="NCBI Taxonomy" id="28513"/>
    <lineage>
        <taxon>Eukaryota</taxon>
        <taxon>Viridiplantae</taxon>
        <taxon>Streptophyta</taxon>
        <taxon>Embryophyta</taxon>
        <taxon>Tracheophyta</taxon>
        <taxon>Spermatophyta</taxon>
        <taxon>Magnoliopsida</taxon>
        <taxon>eudicotyledons</taxon>
        <taxon>Gunneridae</taxon>
        <taxon>Pentapetalae</taxon>
        <taxon>asterids</taxon>
        <taxon>lamiids</taxon>
        <taxon>Lamiales</taxon>
        <taxon>Lamiaceae</taxon>
        <taxon>Nepetoideae</taxon>
        <taxon>Mentheae</taxon>
        <taxon>Salviinae</taxon>
        <taxon>Salvia</taxon>
        <taxon>Salvia subgen. Calosphace</taxon>
    </lineage>
</organism>
<dbReference type="InterPro" id="IPR002401">
    <property type="entry name" value="Cyt_P450_E_grp-I"/>
</dbReference>
<gene>
    <name evidence="16" type="ORF">AAHA92_32403</name>
</gene>
<reference evidence="16 17" key="1">
    <citation type="submission" date="2024-06" db="EMBL/GenBank/DDBJ databases">
        <title>A chromosome level genome sequence of Diviner's sage (Salvia divinorum).</title>
        <authorList>
            <person name="Ford S.A."/>
            <person name="Ro D.-K."/>
            <person name="Ness R.W."/>
            <person name="Phillips M.A."/>
        </authorList>
    </citation>
    <scope>NUCLEOTIDE SEQUENCE [LARGE SCALE GENOMIC DNA]</scope>
    <source>
        <strain evidence="16">SAF-2024a</strain>
        <tissue evidence="16">Leaf</tissue>
    </source>
</reference>
<dbReference type="AlphaFoldDB" id="A0ABD1FKM2"/>
<dbReference type="InterPro" id="IPR052306">
    <property type="entry name" value="CYP450_71D"/>
</dbReference>
<evidence type="ECO:0000256" key="4">
    <source>
        <dbReference type="ARBA" id="ARBA00022617"/>
    </source>
</evidence>
<feature type="region of interest" description="Disordered" evidence="15">
    <location>
        <begin position="236"/>
        <end position="258"/>
    </location>
</feature>
<keyword evidence="9 14" id="KW-0560">Oxidoreductase</keyword>
<dbReference type="GO" id="GO:0016712">
    <property type="term" value="F:oxidoreductase activity, acting on paired donors, with incorporation or reduction of molecular oxygen, reduced flavin or flavoprotein as one donor, and incorporation of one atom of oxygen"/>
    <property type="evidence" value="ECO:0007669"/>
    <property type="project" value="UniProtKB-EC"/>
</dbReference>
<evidence type="ECO:0000313" key="16">
    <source>
        <dbReference type="EMBL" id="KAL1532386.1"/>
    </source>
</evidence>
<evidence type="ECO:0000256" key="15">
    <source>
        <dbReference type="SAM" id="MobiDB-lite"/>
    </source>
</evidence>
<keyword evidence="8" id="KW-1133">Transmembrane helix</keyword>
<dbReference type="PRINTS" id="PR00385">
    <property type="entry name" value="P450"/>
</dbReference>
<keyword evidence="17" id="KW-1185">Reference proteome</keyword>
<keyword evidence="7" id="KW-0735">Signal-anchor</keyword>
<dbReference type="Pfam" id="PF00067">
    <property type="entry name" value="p450"/>
    <property type="match status" value="1"/>
</dbReference>
<accession>A0ABD1FKM2</accession>
<evidence type="ECO:0000256" key="10">
    <source>
        <dbReference type="ARBA" id="ARBA00023004"/>
    </source>
</evidence>
<evidence type="ECO:0000313" key="17">
    <source>
        <dbReference type="Proteomes" id="UP001567538"/>
    </source>
</evidence>
<proteinExistence type="inferred from homology"/>
<comment type="subcellular location">
    <subcellularLocation>
        <location evidence="2">Membrane</location>
        <topology evidence="2">Single-pass type II membrane protein</topology>
    </subcellularLocation>
</comment>
<keyword evidence="11 14" id="KW-0503">Monooxygenase</keyword>
<evidence type="ECO:0000256" key="2">
    <source>
        <dbReference type="ARBA" id="ARBA00004606"/>
    </source>
</evidence>
<dbReference type="PANTHER" id="PTHR47953">
    <property type="entry name" value="OS08G0105600 PROTEIN"/>
    <property type="match status" value="1"/>
</dbReference>
<dbReference type="GO" id="GO:0046872">
    <property type="term" value="F:metal ion binding"/>
    <property type="evidence" value="ECO:0007669"/>
    <property type="project" value="UniProtKB-KW"/>
</dbReference>
<keyword evidence="6 13" id="KW-0479">Metal-binding</keyword>
<evidence type="ECO:0000256" key="3">
    <source>
        <dbReference type="ARBA" id="ARBA00010617"/>
    </source>
</evidence>
<evidence type="ECO:0000256" key="14">
    <source>
        <dbReference type="RuleBase" id="RU000461"/>
    </source>
</evidence>
<keyword evidence="12" id="KW-0472">Membrane</keyword>
<evidence type="ECO:0000256" key="5">
    <source>
        <dbReference type="ARBA" id="ARBA00022692"/>
    </source>
</evidence>
<protein>
    <submittedName>
        <fullName evidence="16">Unspecific monooxygenase</fullName>
        <ecNumber evidence="16">1.14.14.1</ecNumber>
    </submittedName>
</protein>
<dbReference type="PANTHER" id="PTHR47953:SF19">
    <property type="entry name" value="OS06G0641600 PROTEIN"/>
    <property type="match status" value="1"/>
</dbReference>